<dbReference type="Proteomes" id="UP000265964">
    <property type="component" value="Unassembled WGS sequence"/>
</dbReference>
<dbReference type="PANTHER" id="PTHR38036">
    <property type="entry name" value="UPF0250 PROTEIN YBED"/>
    <property type="match status" value="1"/>
</dbReference>
<comment type="caution">
    <text evidence="2">The sequence shown here is derived from an EMBL/GenBank/DDBJ whole genome shotgun (WGS) entry which is preliminary data.</text>
</comment>
<dbReference type="InterPro" id="IPR027471">
    <property type="entry name" value="YbeD-like_sf"/>
</dbReference>
<evidence type="ECO:0000313" key="2">
    <source>
        <dbReference type="EMBL" id="RIY33974.1"/>
    </source>
</evidence>
<evidence type="ECO:0000256" key="1">
    <source>
        <dbReference type="ARBA" id="ARBA00008460"/>
    </source>
</evidence>
<gene>
    <name evidence="2" type="ORF">CKF59_05985</name>
</gene>
<dbReference type="SUPFAM" id="SSF117991">
    <property type="entry name" value="YbeD/HP0495-like"/>
    <property type="match status" value="1"/>
</dbReference>
<dbReference type="GO" id="GO:0005829">
    <property type="term" value="C:cytosol"/>
    <property type="evidence" value="ECO:0007669"/>
    <property type="project" value="TreeGrafter"/>
</dbReference>
<dbReference type="EMBL" id="NRJF01000179">
    <property type="protein sequence ID" value="RIY33974.1"/>
    <property type="molecule type" value="Genomic_DNA"/>
</dbReference>
<reference evidence="2 3" key="1">
    <citation type="submission" date="2017-08" db="EMBL/GenBank/DDBJ databases">
        <title>Reclassification of Bisgaard taxon 37 and 44.</title>
        <authorList>
            <person name="Christensen H."/>
        </authorList>
    </citation>
    <scope>NUCLEOTIDE SEQUENCE [LARGE SCALE GENOMIC DNA]</scope>
    <source>
        <strain evidence="2 3">EEAB3T1</strain>
    </source>
</reference>
<dbReference type="AlphaFoldDB" id="A0A3A1YCN0"/>
<dbReference type="PANTHER" id="PTHR38036:SF1">
    <property type="entry name" value="UPF0250 PROTEIN YBED"/>
    <property type="match status" value="1"/>
</dbReference>
<organism evidence="2 3">
    <name type="scientific">Psittacicella gerlachiana</name>
    <dbReference type="NCBI Taxonomy" id="2028574"/>
    <lineage>
        <taxon>Bacteria</taxon>
        <taxon>Pseudomonadati</taxon>
        <taxon>Pseudomonadota</taxon>
        <taxon>Gammaproteobacteria</taxon>
        <taxon>Pasteurellales</taxon>
        <taxon>Psittacicellaceae</taxon>
        <taxon>Psittacicella</taxon>
    </lineage>
</organism>
<proteinExistence type="inferred from homology"/>
<dbReference type="Gene3D" id="3.30.70.260">
    <property type="match status" value="1"/>
</dbReference>
<accession>A0A3A1YCN0</accession>
<name>A0A3A1YCN0_9GAMM</name>
<sequence length="88" mass="9889">MLGTKIPELMSFPAKVSFKVVGANEEAIDKGIRNIMEESKIADFQIETRESKTGKYISFSVTLEVADAKHMEDLYVKFSQVESVLMVI</sequence>
<protein>
    <submittedName>
        <fullName evidence="2">Uncharacterized protein</fullName>
    </submittedName>
</protein>
<evidence type="ECO:0000313" key="3">
    <source>
        <dbReference type="Proteomes" id="UP000265964"/>
    </source>
</evidence>
<dbReference type="InterPro" id="IPR007454">
    <property type="entry name" value="UPF0250_YbeD-like"/>
</dbReference>
<dbReference type="RefSeq" id="WP_119535043.1">
    <property type="nucleotide sequence ID" value="NZ_NRJF01000179.1"/>
</dbReference>
<dbReference type="OrthoDB" id="9793424at2"/>
<comment type="similarity">
    <text evidence="1">Belongs to the UPF0250 family.</text>
</comment>
<dbReference type="Pfam" id="PF04359">
    <property type="entry name" value="DUF493"/>
    <property type="match status" value="1"/>
</dbReference>
<keyword evidence="3" id="KW-1185">Reference proteome</keyword>